<dbReference type="AlphaFoldDB" id="A0A6N7WTC0"/>
<evidence type="ECO:0000313" key="4">
    <source>
        <dbReference type="Proteomes" id="UP000471052"/>
    </source>
</evidence>
<protein>
    <submittedName>
        <fullName evidence="2">Uncharacterized protein</fullName>
    </submittedName>
</protein>
<reference evidence="2 4" key="1">
    <citation type="submission" date="2019-08" db="EMBL/GenBank/DDBJ databases">
        <title>In-depth cultivation of the pig gut microbiome towards novel bacterial diversity and tailored functional studies.</title>
        <authorList>
            <person name="Wylensek D."/>
            <person name="Hitch T.C.A."/>
            <person name="Clavel T."/>
        </authorList>
    </citation>
    <scope>NUCLEOTIDE SEQUENCE [LARGE SCALE GENOMIC DNA]</scope>
    <source>
        <strain evidence="2 4">BL-178-WT-3A</strain>
    </source>
</reference>
<reference evidence="3 5" key="2">
    <citation type="submission" date="2022-12" db="EMBL/GenBank/DDBJ databases">
        <title>Streptococcus alactolyticus LGM, complete genome.</title>
        <authorList>
            <person name="Liu Z."/>
            <person name="Mu C."/>
            <person name="Zhu W."/>
        </authorList>
    </citation>
    <scope>NUCLEOTIDE SEQUENCE [LARGE SCALE GENOMIC DNA]</scope>
    <source>
        <strain evidence="3 5">LGM</strain>
    </source>
</reference>
<dbReference type="Proteomes" id="UP001212085">
    <property type="component" value="Chromosome"/>
</dbReference>
<dbReference type="Proteomes" id="UP000471052">
    <property type="component" value="Unassembled WGS sequence"/>
</dbReference>
<proteinExistence type="predicted"/>
<dbReference type="RefSeq" id="WP_154455519.1">
    <property type="nucleotide sequence ID" value="NZ_CP114883.1"/>
</dbReference>
<name>A0A6N7WTC0_STRAY</name>
<feature type="coiled-coil region" evidence="1">
    <location>
        <begin position="25"/>
        <end position="73"/>
    </location>
</feature>
<evidence type="ECO:0000313" key="2">
    <source>
        <dbReference type="EMBL" id="MST54426.1"/>
    </source>
</evidence>
<dbReference type="SUPFAM" id="SSF58050">
    <property type="entry name" value="N-terminal coiled coil domain from apc"/>
    <property type="match status" value="1"/>
</dbReference>
<evidence type="ECO:0000313" key="3">
    <source>
        <dbReference type="EMBL" id="WBB07127.1"/>
    </source>
</evidence>
<keyword evidence="1" id="KW-0175">Coiled coil</keyword>
<dbReference type="EMBL" id="CP114883">
    <property type="protein sequence ID" value="WBB07127.1"/>
    <property type="molecule type" value="Genomic_DNA"/>
</dbReference>
<dbReference type="InterPro" id="IPR036149">
    <property type="entry name" value="APC_N_sf"/>
</dbReference>
<evidence type="ECO:0000313" key="5">
    <source>
        <dbReference type="Proteomes" id="UP001212085"/>
    </source>
</evidence>
<keyword evidence="5" id="KW-1185">Reference proteome</keyword>
<organism evidence="2 4">
    <name type="scientific">Streptococcus alactolyticus</name>
    <dbReference type="NCBI Taxonomy" id="29389"/>
    <lineage>
        <taxon>Bacteria</taxon>
        <taxon>Bacillati</taxon>
        <taxon>Bacillota</taxon>
        <taxon>Bacilli</taxon>
        <taxon>Lactobacillales</taxon>
        <taxon>Streptococcaceae</taxon>
        <taxon>Streptococcus</taxon>
    </lineage>
</organism>
<gene>
    <name evidence="2" type="ORF">FYJ82_08715</name>
    <name evidence="3" type="ORF">O6R09_04210</name>
</gene>
<sequence length="79" mass="8491">MPRPKGSKNKAKTSSIATTDFAALIAEKAAAKDALVSDIAALEENVNNLKSELKEKKAELKKLDTELGKLEAHDLPDSE</sequence>
<accession>A0A6N7WTC0</accession>
<evidence type="ECO:0000256" key="1">
    <source>
        <dbReference type="SAM" id="Coils"/>
    </source>
</evidence>
<dbReference type="EMBL" id="VUNP01000056">
    <property type="protein sequence ID" value="MST54426.1"/>
    <property type="molecule type" value="Genomic_DNA"/>
</dbReference>